<feature type="region of interest" description="Disordered" evidence="1">
    <location>
        <begin position="306"/>
        <end position="326"/>
    </location>
</feature>
<gene>
    <name evidence="2" type="ORF">TWF696_009657</name>
</gene>
<keyword evidence="3" id="KW-1185">Reference proteome</keyword>
<dbReference type="Proteomes" id="UP001375240">
    <property type="component" value="Unassembled WGS sequence"/>
</dbReference>
<dbReference type="AlphaFoldDB" id="A0AAV9UES2"/>
<reference evidence="2 3" key="1">
    <citation type="submission" date="2019-10" db="EMBL/GenBank/DDBJ databases">
        <authorList>
            <person name="Palmer J.M."/>
        </authorList>
    </citation>
    <scope>NUCLEOTIDE SEQUENCE [LARGE SCALE GENOMIC DNA]</scope>
    <source>
        <strain evidence="2 3">TWF696</strain>
    </source>
</reference>
<dbReference type="EMBL" id="JAVHNQ010000009">
    <property type="protein sequence ID" value="KAK6338849.1"/>
    <property type="molecule type" value="Genomic_DNA"/>
</dbReference>
<evidence type="ECO:0000313" key="3">
    <source>
        <dbReference type="Proteomes" id="UP001375240"/>
    </source>
</evidence>
<organism evidence="2 3">
    <name type="scientific">Orbilia brochopaga</name>
    <dbReference type="NCBI Taxonomy" id="3140254"/>
    <lineage>
        <taxon>Eukaryota</taxon>
        <taxon>Fungi</taxon>
        <taxon>Dikarya</taxon>
        <taxon>Ascomycota</taxon>
        <taxon>Pezizomycotina</taxon>
        <taxon>Orbiliomycetes</taxon>
        <taxon>Orbiliales</taxon>
        <taxon>Orbiliaceae</taxon>
        <taxon>Orbilia</taxon>
    </lineage>
</organism>
<sequence>MYRSTRRPFADFFLPDDFAPNLKGRWSDIQDQAELIHAYNPRTSLWARKDVLFDDSRGDRFRALIPTLQLATNIIIHFTEAYDVCLDEEYLRSACEIDRTYQEDLMDFIKDHLPVLALDPDTTNVDSCARATLAADPESGERNVVTLQYPLLRPLLSFSESFTYHEKVMASFYVATLIVRELEHILQCRGSSESYWKYARASSSVESRLFGGRFHPIYHPKWDEAPMKELRAVAMSSKQWGTHYMEVDPKFLESLLLPETWESSILPSLSPPRQKMVRSTILIMEFPTWKAVRAVVEEKRRQQASRARYEARKQQEKEEKERNASSTPAGLETWWTKFRRFLRFI</sequence>
<evidence type="ECO:0000256" key="1">
    <source>
        <dbReference type="SAM" id="MobiDB-lite"/>
    </source>
</evidence>
<protein>
    <submittedName>
        <fullName evidence="2">Uncharacterized protein</fullName>
    </submittedName>
</protein>
<comment type="caution">
    <text evidence="2">The sequence shown here is derived from an EMBL/GenBank/DDBJ whole genome shotgun (WGS) entry which is preliminary data.</text>
</comment>
<evidence type="ECO:0000313" key="2">
    <source>
        <dbReference type="EMBL" id="KAK6338849.1"/>
    </source>
</evidence>
<proteinExistence type="predicted"/>
<accession>A0AAV9UES2</accession>
<name>A0AAV9UES2_9PEZI</name>
<feature type="compositionally biased region" description="Basic and acidic residues" evidence="1">
    <location>
        <begin position="306"/>
        <end position="323"/>
    </location>
</feature>